<proteinExistence type="predicted"/>
<dbReference type="EMBL" id="CAJOBJ010213097">
    <property type="protein sequence ID" value="CAF5015880.1"/>
    <property type="molecule type" value="Genomic_DNA"/>
</dbReference>
<dbReference type="AlphaFoldDB" id="A0A8S3DKB1"/>
<name>A0A8S3DKB1_9BILA</name>
<comment type="caution">
    <text evidence="1">The sequence shown here is derived from an EMBL/GenBank/DDBJ whole genome shotgun (WGS) entry which is preliminary data.</text>
</comment>
<sequence length="78" mass="9318">MKAEEEYQNHVFYFVHGKLAEYKAYINHLNLQSQIQTNLQNFITQMPIAIKFLHFQTELHNPIHSALPLKILRHVLDF</sequence>
<accession>A0A8S3DKB1</accession>
<feature type="non-terminal residue" evidence="1">
    <location>
        <position position="78"/>
    </location>
</feature>
<evidence type="ECO:0000313" key="2">
    <source>
        <dbReference type="Proteomes" id="UP000681720"/>
    </source>
</evidence>
<reference evidence="1" key="1">
    <citation type="submission" date="2021-02" db="EMBL/GenBank/DDBJ databases">
        <authorList>
            <person name="Nowell W R."/>
        </authorList>
    </citation>
    <scope>NUCLEOTIDE SEQUENCE</scope>
</reference>
<dbReference type="Proteomes" id="UP000681720">
    <property type="component" value="Unassembled WGS sequence"/>
</dbReference>
<protein>
    <submittedName>
        <fullName evidence="1">Uncharacterized protein</fullName>
    </submittedName>
</protein>
<organism evidence="1 2">
    <name type="scientific">Rotaria magnacalcarata</name>
    <dbReference type="NCBI Taxonomy" id="392030"/>
    <lineage>
        <taxon>Eukaryota</taxon>
        <taxon>Metazoa</taxon>
        <taxon>Spiralia</taxon>
        <taxon>Gnathifera</taxon>
        <taxon>Rotifera</taxon>
        <taxon>Eurotatoria</taxon>
        <taxon>Bdelloidea</taxon>
        <taxon>Philodinida</taxon>
        <taxon>Philodinidae</taxon>
        <taxon>Rotaria</taxon>
    </lineage>
</organism>
<gene>
    <name evidence="1" type="ORF">GIL414_LOCUS58131</name>
</gene>
<evidence type="ECO:0000313" key="1">
    <source>
        <dbReference type="EMBL" id="CAF5015880.1"/>
    </source>
</evidence>